<protein>
    <submittedName>
        <fullName evidence="1">Uncharacterized protein</fullName>
    </submittedName>
</protein>
<accession>A0A5B7EQM1</accession>
<sequence>MATFRVSRFDQHSNGKNIVHEEADQVLQTGVLSVCYKRLAKAMRLMAFGAIPRDGQRTAISEAKCKGHLVSIALCPAQI</sequence>
<name>A0A5B7EQM1_PORTR</name>
<dbReference type="AlphaFoldDB" id="A0A5B7EQM1"/>
<dbReference type="Proteomes" id="UP000324222">
    <property type="component" value="Unassembled WGS sequence"/>
</dbReference>
<evidence type="ECO:0000313" key="2">
    <source>
        <dbReference type="Proteomes" id="UP000324222"/>
    </source>
</evidence>
<dbReference type="EMBL" id="VSRR010003627">
    <property type="protein sequence ID" value="MPC36881.1"/>
    <property type="molecule type" value="Genomic_DNA"/>
</dbReference>
<evidence type="ECO:0000313" key="1">
    <source>
        <dbReference type="EMBL" id="MPC36881.1"/>
    </source>
</evidence>
<keyword evidence="2" id="KW-1185">Reference proteome</keyword>
<organism evidence="1 2">
    <name type="scientific">Portunus trituberculatus</name>
    <name type="common">Swimming crab</name>
    <name type="synonym">Neptunus trituberculatus</name>
    <dbReference type="NCBI Taxonomy" id="210409"/>
    <lineage>
        <taxon>Eukaryota</taxon>
        <taxon>Metazoa</taxon>
        <taxon>Ecdysozoa</taxon>
        <taxon>Arthropoda</taxon>
        <taxon>Crustacea</taxon>
        <taxon>Multicrustacea</taxon>
        <taxon>Malacostraca</taxon>
        <taxon>Eumalacostraca</taxon>
        <taxon>Eucarida</taxon>
        <taxon>Decapoda</taxon>
        <taxon>Pleocyemata</taxon>
        <taxon>Brachyura</taxon>
        <taxon>Eubrachyura</taxon>
        <taxon>Portunoidea</taxon>
        <taxon>Portunidae</taxon>
        <taxon>Portuninae</taxon>
        <taxon>Portunus</taxon>
    </lineage>
</organism>
<comment type="caution">
    <text evidence="1">The sequence shown here is derived from an EMBL/GenBank/DDBJ whole genome shotgun (WGS) entry which is preliminary data.</text>
</comment>
<reference evidence="1 2" key="1">
    <citation type="submission" date="2019-05" db="EMBL/GenBank/DDBJ databases">
        <title>Another draft genome of Portunus trituberculatus and its Hox gene families provides insights of decapod evolution.</title>
        <authorList>
            <person name="Jeong J.-H."/>
            <person name="Song I."/>
            <person name="Kim S."/>
            <person name="Choi T."/>
            <person name="Kim D."/>
            <person name="Ryu S."/>
            <person name="Kim W."/>
        </authorList>
    </citation>
    <scope>NUCLEOTIDE SEQUENCE [LARGE SCALE GENOMIC DNA]</scope>
    <source>
        <tissue evidence="1">Muscle</tissue>
    </source>
</reference>
<proteinExistence type="predicted"/>
<gene>
    <name evidence="1" type="ORF">E2C01_030350</name>
</gene>